<comment type="caution">
    <text evidence="2">The sequence shown here is derived from an EMBL/GenBank/DDBJ whole genome shotgun (WGS) entry which is preliminary data.</text>
</comment>
<keyword evidence="3" id="KW-1185">Reference proteome</keyword>
<proteinExistence type="predicted"/>
<reference evidence="2 3" key="1">
    <citation type="submission" date="2019-04" db="EMBL/GenBank/DDBJ databases">
        <title>Draft genome of the big-headed turtle Platysternon megacephalum.</title>
        <authorList>
            <person name="Gong S."/>
        </authorList>
    </citation>
    <scope>NUCLEOTIDE SEQUENCE [LARGE SCALE GENOMIC DNA]</scope>
    <source>
        <strain evidence="2">DO16091913</strain>
        <tissue evidence="2">Muscle</tissue>
    </source>
</reference>
<dbReference type="Proteomes" id="UP000297703">
    <property type="component" value="Unassembled WGS sequence"/>
</dbReference>
<organism evidence="2 3">
    <name type="scientific">Platysternon megacephalum</name>
    <name type="common">big-headed turtle</name>
    <dbReference type="NCBI Taxonomy" id="55544"/>
    <lineage>
        <taxon>Eukaryota</taxon>
        <taxon>Metazoa</taxon>
        <taxon>Chordata</taxon>
        <taxon>Craniata</taxon>
        <taxon>Vertebrata</taxon>
        <taxon>Euteleostomi</taxon>
        <taxon>Archelosauria</taxon>
        <taxon>Testudinata</taxon>
        <taxon>Testudines</taxon>
        <taxon>Cryptodira</taxon>
        <taxon>Durocryptodira</taxon>
        <taxon>Testudinoidea</taxon>
        <taxon>Platysternidae</taxon>
        <taxon>Platysternon</taxon>
    </lineage>
</organism>
<protein>
    <submittedName>
        <fullName evidence="2">Protein FAM63A</fullName>
    </submittedName>
</protein>
<sequence>MKEVYKYTENSLPPKHTPLQKHPPAKTKVTACGFQHPRGARISDKLLSKHVIFPCSASPVRLHLLCFSLQGENQPVRDSSSPTYSEGDFLGWKLVPFAGC</sequence>
<evidence type="ECO:0000313" key="2">
    <source>
        <dbReference type="EMBL" id="TFK07425.1"/>
    </source>
</evidence>
<dbReference type="EMBL" id="QXTE01000085">
    <property type="protein sequence ID" value="TFK07425.1"/>
    <property type="molecule type" value="Genomic_DNA"/>
</dbReference>
<name>A0A4D9EFK7_9SAUR</name>
<reference evidence="2 3" key="2">
    <citation type="submission" date="2019-04" db="EMBL/GenBank/DDBJ databases">
        <title>The genome sequence of big-headed turtle.</title>
        <authorList>
            <person name="Gong S."/>
        </authorList>
    </citation>
    <scope>NUCLEOTIDE SEQUENCE [LARGE SCALE GENOMIC DNA]</scope>
    <source>
        <strain evidence="2">DO16091913</strain>
        <tissue evidence="2">Muscle</tissue>
    </source>
</reference>
<dbReference type="AlphaFoldDB" id="A0A4D9EFK7"/>
<evidence type="ECO:0000313" key="3">
    <source>
        <dbReference type="Proteomes" id="UP000297703"/>
    </source>
</evidence>
<feature type="region of interest" description="Disordered" evidence="1">
    <location>
        <begin position="1"/>
        <end position="26"/>
    </location>
</feature>
<gene>
    <name evidence="2" type="ORF">DR999_PMT09725</name>
</gene>
<accession>A0A4D9EFK7</accession>
<evidence type="ECO:0000256" key="1">
    <source>
        <dbReference type="SAM" id="MobiDB-lite"/>
    </source>
</evidence>